<keyword evidence="1" id="KW-0812">Transmembrane</keyword>
<accession>A0ABN3IBF7</accession>
<keyword evidence="1" id="KW-1133">Transmembrane helix</keyword>
<evidence type="ECO:0000256" key="1">
    <source>
        <dbReference type="SAM" id="Phobius"/>
    </source>
</evidence>
<dbReference type="Proteomes" id="UP001501231">
    <property type="component" value="Unassembled WGS sequence"/>
</dbReference>
<dbReference type="RefSeq" id="WP_344586527.1">
    <property type="nucleotide sequence ID" value="NZ_BAAARW010000001.1"/>
</dbReference>
<organism evidence="2 3">
    <name type="scientific">Actinomadura vinacea</name>
    <dbReference type="NCBI Taxonomy" id="115336"/>
    <lineage>
        <taxon>Bacteria</taxon>
        <taxon>Bacillati</taxon>
        <taxon>Actinomycetota</taxon>
        <taxon>Actinomycetes</taxon>
        <taxon>Streptosporangiales</taxon>
        <taxon>Thermomonosporaceae</taxon>
        <taxon>Actinomadura</taxon>
    </lineage>
</organism>
<keyword evidence="3" id="KW-1185">Reference proteome</keyword>
<dbReference type="EMBL" id="BAAARW010000001">
    <property type="protein sequence ID" value="GAA2399913.1"/>
    <property type="molecule type" value="Genomic_DNA"/>
</dbReference>
<comment type="caution">
    <text evidence="2">The sequence shown here is derived from an EMBL/GenBank/DDBJ whole genome shotgun (WGS) entry which is preliminary data.</text>
</comment>
<proteinExistence type="predicted"/>
<keyword evidence="1" id="KW-0472">Membrane</keyword>
<evidence type="ECO:0000313" key="3">
    <source>
        <dbReference type="Proteomes" id="UP001501231"/>
    </source>
</evidence>
<name>A0ABN3IBF7_9ACTN</name>
<protein>
    <recommendedName>
        <fullName evidence="4">HEAT repeat domain-containing protein</fullName>
    </recommendedName>
</protein>
<sequence length="136" mass="15664">MPQIPEPTPDELKDIPVGRRLELLELRRQRQDAERDRRRQSKHQWFNSVGILIGVLAAVAGLVTTAITWRVGQDELRTTREKQVTDRYAKAVEQLGSDKPEVRMGGIYALERLMADSSRERRTIIEVLAAYVRTVR</sequence>
<feature type="transmembrane region" description="Helical" evidence="1">
    <location>
        <begin position="45"/>
        <end position="69"/>
    </location>
</feature>
<evidence type="ECO:0008006" key="4">
    <source>
        <dbReference type="Google" id="ProtNLM"/>
    </source>
</evidence>
<gene>
    <name evidence="2" type="ORF">GCM10010191_03860</name>
</gene>
<evidence type="ECO:0000313" key="2">
    <source>
        <dbReference type="EMBL" id="GAA2399913.1"/>
    </source>
</evidence>
<reference evidence="2 3" key="1">
    <citation type="journal article" date="2019" name="Int. J. Syst. Evol. Microbiol.">
        <title>The Global Catalogue of Microorganisms (GCM) 10K type strain sequencing project: providing services to taxonomists for standard genome sequencing and annotation.</title>
        <authorList>
            <consortium name="The Broad Institute Genomics Platform"/>
            <consortium name="The Broad Institute Genome Sequencing Center for Infectious Disease"/>
            <person name="Wu L."/>
            <person name="Ma J."/>
        </authorList>
    </citation>
    <scope>NUCLEOTIDE SEQUENCE [LARGE SCALE GENOMIC DNA]</scope>
    <source>
        <strain evidence="2 3">JCM 3325</strain>
    </source>
</reference>